<accession>A0A1H7TSQ1</accession>
<evidence type="ECO:0000256" key="1">
    <source>
        <dbReference type="SAM" id="Phobius"/>
    </source>
</evidence>
<feature type="transmembrane region" description="Helical" evidence="1">
    <location>
        <begin position="20"/>
        <end position="43"/>
    </location>
</feature>
<evidence type="ECO:0000313" key="3">
    <source>
        <dbReference type="Proteomes" id="UP000199582"/>
    </source>
</evidence>
<dbReference type="EMBL" id="FOAG01000009">
    <property type="protein sequence ID" value="SEL87575.1"/>
    <property type="molecule type" value="Genomic_DNA"/>
</dbReference>
<proteinExistence type="predicted"/>
<sequence length="189" mass="21236">MFMSRLKSRLSRFREDTGGVVTVEMVITMPLLIWALAATYDFFEIHRHKAVREKATYTVADMFSREQAPVTDSYMDGAHDLFNSMTNDDSPVQIRVTVVVYDEDENQYSVVWSRVRGTGALAALSDAEVRSGGIPLPKMIDGQQIVLVSSLSTYNPAFNVGLENSIRVETSQFMNLRFAPQLCFETTCS</sequence>
<gene>
    <name evidence="2" type="ORF">SAMN05443999_10926</name>
</gene>
<keyword evidence="1" id="KW-0812">Transmembrane</keyword>
<keyword evidence="1" id="KW-1133">Transmembrane helix</keyword>
<protein>
    <submittedName>
        <fullName evidence="2">Flp pilus assembly protein TadG</fullName>
    </submittedName>
</protein>
<organism evidence="2 3">
    <name type="scientific">Roseovarius azorensis</name>
    <dbReference type="NCBI Taxonomy" id="1287727"/>
    <lineage>
        <taxon>Bacteria</taxon>
        <taxon>Pseudomonadati</taxon>
        <taxon>Pseudomonadota</taxon>
        <taxon>Alphaproteobacteria</taxon>
        <taxon>Rhodobacterales</taxon>
        <taxon>Roseobacteraceae</taxon>
        <taxon>Roseovarius</taxon>
    </lineage>
</organism>
<reference evidence="2 3" key="1">
    <citation type="submission" date="2016-10" db="EMBL/GenBank/DDBJ databases">
        <authorList>
            <person name="de Groot N.N."/>
        </authorList>
    </citation>
    <scope>NUCLEOTIDE SEQUENCE [LARGE SCALE GENOMIC DNA]</scope>
    <source>
        <strain evidence="2 3">DSM 100674</strain>
    </source>
</reference>
<evidence type="ECO:0000313" key="2">
    <source>
        <dbReference type="EMBL" id="SEL87575.1"/>
    </source>
</evidence>
<dbReference type="STRING" id="1287727.SAMN05443999_10926"/>
<keyword evidence="3" id="KW-1185">Reference proteome</keyword>
<keyword evidence="1" id="KW-0472">Membrane</keyword>
<dbReference type="AlphaFoldDB" id="A0A1H7TSQ1"/>
<name>A0A1H7TSQ1_9RHOB</name>
<dbReference type="Proteomes" id="UP000199582">
    <property type="component" value="Unassembled WGS sequence"/>
</dbReference>